<evidence type="ECO:0000313" key="3">
    <source>
        <dbReference type="Proteomes" id="UP000320762"/>
    </source>
</evidence>
<proteinExistence type="predicted"/>
<dbReference type="OrthoDB" id="2687259at2759"/>
<dbReference type="STRING" id="97359.A0A550CQZ6"/>
<feature type="region of interest" description="Disordered" evidence="1">
    <location>
        <begin position="707"/>
        <end position="734"/>
    </location>
</feature>
<dbReference type="InterPro" id="IPR041078">
    <property type="entry name" value="Plavaka"/>
</dbReference>
<protein>
    <submittedName>
        <fullName evidence="2">Uncharacterized protein</fullName>
    </submittedName>
</protein>
<dbReference type="Pfam" id="PF18759">
    <property type="entry name" value="Plavaka"/>
    <property type="match status" value="1"/>
</dbReference>
<reference evidence="2 3" key="1">
    <citation type="journal article" date="2019" name="New Phytol.">
        <title>Comparative genomics reveals unique wood-decay strategies and fruiting body development in the Schizophyllaceae.</title>
        <authorList>
            <person name="Almasi E."/>
            <person name="Sahu N."/>
            <person name="Krizsan K."/>
            <person name="Balint B."/>
            <person name="Kovacs G.M."/>
            <person name="Kiss B."/>
            <person name="Cseklye J."/>
            <person name="Drula E."/>
            <person name="Henrissat B."/>
            <person name="Nagy I."/>
            <person name="Chovatia M."/>
            <person name="Adam C."/>
            <person name="LaButti K."/>
            <person name="Lipzen A."/>
            <person name="Riley R."/>
            <person name="Grigoriev I.V."/>
            <person name="Nagy L.G."/>
        </authorList>
    </citation>
    <scope>NUCLEOTIDE SEQUENCE [LARGE SCALE GENOMIC DNA]</scope>
    <source>
        <strain evidence="2 3">NL-1724</strain>
    </source>
</reference>
<evidence type="ECO:0000313" key="2">
    <source>
        <dbReference type="EMBL" id="TRM67223.1"/>
    </source>
</evidence>
<feature type="compositionally biased region" description="Acidic residues" evidence="1">
    <location>
        <begin position="1115"/>
        <end position="1175"/>
    </location>
</feature>
<feature type="region of interest" description="Disordered" evidence="1">
    <location>
        <begin position="46"/>
        <end position="70"/>
    </location>
</feature>
<name>A0A550CQZ6_9AGAR</name>
<sequence length="1188" mass="134738">MFVLFNGLDHPSAASITYRQSSLSSQRLLEPATVPLPVKYAPPLTASSNAHDRPACVPPSSSPTSAGLKSQADEYETRCARIGFALSPYSRAPVRGVRAMGVPKASREVGIELCGPGAGSTSSRSRRRIRGAQRLIVATACQSRNTPTRVVARCADRHAGGAACTLDAVAARSGGKRGDGGVGGGSDAAIPGICNGSGDSAGGEQAAGPWAQLLTQYSWAISEYDPLQLQGISQYGPGQWWTDAPVYEIKNMYHRKIMDVVKEAFEDEHALEYHMHAHKLMWTRSKHDLPMRCWGETYTSDRAQEMEEELENLEGPDGCDLERVPVWAMLFSDSTHLTNFGNASMWPVYLALGNLSKYTRGKPTSYAQHHIAYIPSIPDDFDDWYLHHYNKKAPDYIKTHMKRELMQAVWRLLLDDGVVESYEHGSIMHCADEIVRRAFLRFFSYSTDYVEKVLVVCLKFLGKCLCPRCMIEKKQVRELGMIRDMRRRERTRRVDTVRHQARVKSARKLIFESGRAVNGEPVDDALRNDGSTPISNAFSEKLFPLGFDHFKMHPVDMLHDFEVGEWKAIFAHLVRMLYSMKGDLVQELNRRFRNVPTFLRDAIRRFANNVAEMKKLAGHNFEDILQTAMPCFEKLFPNKAHQKIVLDMLFDLGHWHGLAKLRLHTESTMASLDYATRELGKSIRSFENIASTYDTRELPGEAAARVRRKQKAAAKSTGQQAQDAGPVRQPASESVKRVFDRKSYKKHSLGDYAWAIRYWGTTDNVSTQWGEMEHRRIKRYYSRTNKNEHAVQIARFERRDHQLRAMKQQKKRQHHGGTLPNVLTVAASAHEPLPASDPSNTTHISKSLKFHEHVTVYLGDRLDDPALKTFLCKLKEHLLSRVRESSEPNIEYTAYERNQIVFEKDRIYKHKTIRASYTSYDVRRKQDPLNPSNHADIMVLSDGDDEHPYWYGRILGVFHAHVLDLAVPGSRSQRWEFVYVRWFSLDRKYRHGFRAKRHPRVHFMHATSSEAFGFIDPKDIVRAVHAVPAFAHGRTADYLAGPTIARPQGEVDDYKFHYISMFADRDTLMRFRGGGVGHKATREATRELEAESERLAGFRQPKAEPTSCDDRSDVDGDAISDDGDDDEDWVVGGQAEDDEDEEEEEENEEGEEDGNEDEDDGDDAGWEDVDSENEMGELTAESLGYADW</sequence>
<gene>
    <name evidence="2" type="ORF">BD626DRAFT_627628</name>
</gene>
<keyword evidence="3" id="KW-1185">Reference proteome</keyword>
<comment type="caution">
    <text evidence="2">The sequence shown here is derived from an EMBL/GenBank/DDBJ whole genome shotgun (WGS) entry which is preliminary data.</text>
</comment>
<feature type="region of interest" description="Disordered" evidence="1">
    <location>
        <begin position="1077"/>
        <end position="1188"/>
    </location>
</feature>
<evidence type="ECO:0000256" key="1">
    <source>
        <dbReference type="SAM" id="MobiDB-lite"/>
    </source>
</evidence>
<dbReference type="AlphaFoldDB" id="A0A550CQZ6"/>
<organism evidence="2 3">
    <name type="scientific">Schizophyllum amplum</name>
    <dbReference type="NCBI Taxonomy" id="97359"/>
    <lineage>
        <taxon>Eukaryota</taxon>
        <taxon>Fungi</taxon>
        <taxon>Dikarya</taxon>
        <taxon>Basidiomycota</taxon>
        <taxon>Agaricomycotina</taxon>
        <taxon>Agaricomycetes</taxon>
        <taxon>Agaricomycetidae</taxon>
        <taxon>Agaricales</taxon>
        <taxon>Schizophyllaceae</taxon>
        <taxon>Schizophyllum</taxon>
    </lineage>
</organism>
<feature type="compositionally biased region" description="Basic and acidic residues" evidence="1">
    <location>
        <begin position="1080"/>
        <end position="1096"/>
    </location>
</feature>
<dbReference type="EMBL" id="VDMD01000003">
    <property type="protein sequence ID" value="TRM67223.1"/>
    <property type="molecule type" value="Genomic_DNA"/>
</dbReference>
<dbReference type="Proteomes" id="UP000320762">
    <property type="component" value="Unassembled WGS sequence"/>
</dbReference>
<accession>A0A550CQZ6</accession>